<dbReference type="EMBL" id="BX649605">
    <property type="protein sequence ID" value="CAE47867.1"/>
    <property type="molecule type" value="Genomic_DNA"/>
</dbReference>
<dbReference type="SMART" id="SM00212">
    <property type="entry name" value="UBCc"/>
    <property type="match status" value="1"/>
</dbReference>
<feature type="compositionally biased region" description="Low complexity" evidence="4">
    <location>
        <begin position="501"/>
        <end position="518"/>
    </location>
</feature>
<feature type="active site" description="Glycyl thioester intermediate" evidence="3">
    <location>
        <position position="192"/>
    </location>
</feature>
<evidence type="ECO:0000313" key="6">
    <source>
        <dbReference type="EMBL" id="CAE47867.1"/>
    </source>
</evidence>
<reference evidence="6" key="1">
    <citation type="journal article" date="2004" name="Fungal Genet. Biol.">
        <title>Insight into the genome of Aspergillus fumigatus: analysis of a 922 kb region encompassing the nitrate assimilation gene cluster.</title>
        <authorList>
            <person name="Pain A."/>
            <person name="Woodward J."/>
            <person name="Quail M.A."/>
            <person name="Anderson M.J."/>
            <person name="Clark R."/>
            <person name="Collins M."/>
            <person name="Fosker N."/>
            <person name="Fraser A."/>
            <person name="Harris D."/>
            <person name="Larke N."/>
            <person name="Murphy L."/>
            <person name="Humphray S."/>
            <person name="O'Neil S."/>
            <person name="Pertea M."/>
            <person name="Price C."/>
            <person name="Rabbinowitsch E."/>
            <person name="Rajandream M-A."/>
            <person name="Salzberg S."/>
            <person name="Saunders D."/>
            <person name="Seegar K."/>
            <person name="Sharp S."/>
            <person name="Warren T."/>
            <person name="Denning D.W."/>
            <person name="Barrell B."/>
            <person name="Hall N."/>
        </authorList>
    </citation>
    <scope>NUCLEOTIDE SEQUENCE</scope>
</reference>
<feature type="region of interest" description="Disordered" evidence="4">
    <location>
        <begin position="454"/>
        <end position="530"/>
    </location>
</feature>
<feature type="domain" description="UBC core" evidence="5">
    <location>
        <begin position="105"/>
        <end position="254"/>
    </location>
</feature>
<proteinExistence type="predicted"/>
<dbReference type="InterPro" id="IPR000608">
    <property type="entry name" value="UBC"/>
</dbReference>
<dbReference type="InterPro" id="IPR023313">
    <property type="entry name" value="UBQ-conjugating_AS"/>
</dbReference>
<dbReference type="SUPFAM" id="SSF54495">
    <property type="entry name" value="UBC-like"/>
    <property type="match status" value="1"/>
</dbReference>
<evidence type="ECO:0000259" key="5">
    <source>
        <dbReference type="PROSITE" id="PS50127"/>
    </source>
</evidence>
<organism evidence="6">
    <name type="scientific">Aspergillus fumigatus</name>
    <name type="common">Neosartorya fumigata</name>
    <dbReference type="NCBI Taxonomy" id="746128"/>
    <lineage>
        <taxon>Eukaryota</taxon>
        <taxon>Fungi</taxon>
        <taxon>Dikarya</taxon>
        <taxon>Ascomycota</taxon>
        <taxon>Pezizomycotina</taxon>
        <taxon>Eurotiomycetes</taxon>
        <taxon>Eurotiomycetidae</taxon>
        <taxon>Eurotiales</taxon>
        <taxon>Aspergillaceae</taxon>
        <taxon>Aspergillus</taxon>
        <taxon>Aspergillus subgen. Fumigati</taxon>
    </lineage>
</organism>
<evidence type="ECO:0000256" key="2">
    <source>
        <dbReference type="ARBA" id="ARBA00022786"/>
    </source>
</evidence>
<dbReference type="InterPro" id="IPR016135">
    <property type="entry name" value="UBQ-conjugating_enzyme/RWD"/>
</dbReference>
<dbReference type="Pfam" id="PF00179">
    <property type="entry name" value="UQ_con"/>
    <property type="match status" value="1"/>
</dbReference>
<feature type="compositionally biased region" description="Basic and acidic residues" evidence="4">
    <location>
        <begin position="267"/>
        <end position="284"/>
    </location>
</feature>
<feature type="region of interest" description="Disordered" evidence="4">
    <location>
        <begin position="267"/>
        <end position="388"/>
    </location>
</feature>
<dbReference type="PROSITE" id="PS00183">
    <property type="entry name" value="UBC_1"/>
    <property type="match status" value="1"/>
</dbReference>
<feature type="compositionally biased region" description="Polar residues" evidence="4">
    <location>
        <begin position="308"/>
        <end position="318"/>
    </location>
</feature>
<dbReference type="PROSITE" id="PS50127">
    <property type="entry name" value="UBC_2"/>
    <property type="match status" value="1"/>
</dbReference>
<dbReference type="CDD" id="cd23804">
    <property type="entry name" value="UBCc_UBE2S"/>
    <property type="match status" value="1"/>
</dbReference>
<keyword evidence="2" id="KW-0833">Ubl conjugation pathway</keyword>
<accession>Q6MYZ2</accession>
<keyword evidence="1" id="KW-0808">Transferase</keyword>
<dbReference type="GO" id="GO:0016740">
    <property type="term" value="F:transferase activity"/>
    <property type="evidence" value="ECO:0007669"/>
    <property type="project" value="UniProtKB-KW"/>
</dbReference>
<gene>
    <name evidence="6" type="ORF">AfA24A6.095</name>
</gene>
<feature type="compositionally biased region" description="Polar residues" evidence="4">
    <location>
        <begin position="491"/>
        <end position="500"/>
    </location>
</feature>
<dbReference type="EC" id="6.3.2.19" evidence="6"/>
<dbReference type="FunFam" id="3.10.110.10:FF:000077">
    <property type="entry name" value="Ubiquitin conjugating enzyme E2"/>
    <property type="match status" value="1"/>
</dbReference>
<feature type="region of interest" description="Disordered" evidence="4">
    <location>
        <begin position="403"/>
        <end position="435"/>
    </location>
</feature>
<dbReference type="GO" id="GO:0016874">
    <property type="term" value="F:ligase activity"/>
    <property type="evidence" value="ECO:0007669"/>
    <property type="project" value="UniProtKB-KW"/>
</dbReference>
<evidence type="ECO:0000256" key="1">
    <source>
        <dbReference type="ARBA" id="ARBA00022679"/>
    </source>
</evidence>
<dbReference type="Gene3D" id="3.10.110.10">
    <property type="entry name" value="Ubiquitin Conjugating Enzyme"/>
    <property type="match status" value="1"/>
</dbReference>
<dbReference type="PANTHER" id="PTHR24068">
    <property type="entry name" value="UBIQUITIN-CONJUGATING ENZYME E2"/>
    <property type="match status" value="1"/>
</dbReference>
<evidence type="ECO:0000256" key="3">
    <source>
        <dbReference type="PROSITE-ProRule" id="PRU10133"/>
    </source>
</evidence>
<keyword evidence="6" id="KW-0436">Ligase</keyword>
<sequence>MNPSKALEYNGLGIETIRVGADSSGSIQDMHCLTLIKIQLTRPTIDKVKSWTGNNKAAIDTQSGFYRLVYPFSFVRLQSVNYPISIELPGPAQSSAVQRSLIPWTINGDDQNDHAALHEELPPNYLFPTEESSDDLTQLTTLLAGPQGTPYSQGLWRLHLKMPEDYPKSPPKATFKTRIWHPNVEESTGAVCVDTLKRDWKSTLTLKDVLVTISCLLIYPNPDSALNSTAGALLQEDYDAFARQAKLMTSIHAPVPPDLRNAVVEAKSRGEEPGTLIPEHEGARCLRPRKGTRIQSLTMKTKKPSVTPRPSNQTNADTNDSHPESDDDSDTTRPSTSKENDPSLSPSPVKLAPPSPRKNSHGKRPLSDLTTSLDPEPDSLIDPDLASSRTLDKVTMTMTASEKNVAANHPTHRGSSPQPPPQRKSPKLSLLDKGINTSARIRDDVIIIFEDASDPSDLQSNDSKENHAALHASKGMGPSARKSPHYPTSLLAPSTAVTCPSGSKSRAVSGSRKASSSSMKAKPRIGIRRL</sequence>
<evidence type="ECO:0000256" key="4">
    <source>
        <dbReference type="SAM" id="MobiDB-lite"/>
    </source>
</evidence>
<dbReference type="AlphaFoldDB" id="Q6MYZ2"/>
<name>Q6MYZ2_ASPFM</name>
<protein>
    <submittedName>
        <fullName evidence="6">Ubiquitin-conjugating enzyme e2, putative</fullName>
        <ecNumber evidence="6">6.3.2.19</ecNumber>
    </submittedName>
</protein>
<feature type="compositionally biased region" description="Basic residues" evidence="4">
    <location>
        <begin position="521"/>
        <end position="530"/>
    </location>
</feature>